<dbReference type="AlphaFoldDB" id="A0A0J8BGJ5"/>
<dbReference type="Gramene" id="KMS64900">
    <property type="protein sequence ID" value="KMS64900"/>
    <property type="gene ID" value="BVRB_041510"/>
</dbReference>
<dbReference type="EMBL" id="KQ119162">
    <property type="protein sequence ID" value="KMS64900.1"/>
    <property type="molecule type" value="Genomic_DNA"/>
</dbReference>
<feature type="non-terminal residue" evidence="1">
    <location>
        <position position="1"/>
    </location>
</feature>
<accession>A0A0J8BGJ5</accession>
<sequence>RSRTLSGYARIVSEAETAALSIRTIPYG</sequence>
<organism evidence="1 2">
    <name type="scientific">Beta vulgaris subsp. vulgaris</name>
    <name type="common">Beet</name>
    <dbReference type="NCBI Taxonomy" id="3555"/>
    <lineage>
        <taxon>Eukaryota</taxon>
        <taxon>Viridiplantae</taxon>
        <taxon>Streptophyta</taxon>
        <taxon>Embryophyta</taxon>
        <taxon>Tracheophyta</taxon>
        <taxon>Spermatophyta</taxon>
        <taxon>Magnoliopsida</taxon>
        <taxon>eudicotyledons</taxon>
        <taxon>Gunneridae</taxon>
        <taxon>Pentapetalae</taxon>
        <taxon>Caryophyllales</taxon>
        <taxon>Chenopodiaceae</taxon>
        <taxon>Betoideae</taxon>
        <taxon>Beta</taxon>
    </lineage>
</organism>
<keyword evidence="2" id="KW-1185">Reference proteome</keyword>
<reference evidence="1 2" key="1">
    <citation type="journal article" date="2014" name="Nature">
        <title>The genome of the recently domesticated crop plant sugar beet (Beta vulgaris).</title>
        <authorList>
            <person name="Dohm J.C."/>
            <person name="Minoche A.E."/>
            <person name="Holtgrawe D."/>
            <person name="Capella-Gutierrez S."/>
            <person name="Zakrzewski F."/>
            <person name="Tafer H."/>
            <person name="Rupp O."/>
            <person name="Sorensen T.R."/>
            <person name="Stracke R."/>
            <person name="Reinhardt R."/>
            <person name="Goesmann A."/>
            <person name="Kraft T."/>
            <person name="Schulz B."/>
            <person name="Stadler P.F."/>
            <person name="Schmidt T."/>
            <person name="Gabaldon T."/>
            <person name="Lehrach H."/>
            <person name="Weisshaar B."/>
            <person name="Himmelbauer H."/>
        </authorList>
    </citation>
    <scope>NUCLEOTIDE SEQUENCE [LARGE SCALE GENOMIC DNA]</scope>
    <source>
        <tissue evidence="1">Taproot</tissue>
    </source>
</reference>
<proteinExistence type="predicted"/>
<evidence type="ECO:0000313" key="2">
    <source>
        <dbReference type="Proteomes" id="UP000035740"/>
    </source>
</evidence>
<evidence type="ECO:0000313" key="1">
    <source>
        <dbReference type="EMBL" id="KMS64900.1"/>
    </source>
</evidence>
<protein>
    <submittedName>
        <fullName evidence="1">Uncharacterized protein</fullName>
    </submittedName>
</protein>
<name>A0A0J8BGJ5_BETVV</name>
<gene>
    <name evidence="1" type="ORF">BVRB_041510</name>
</gene>
<dbReference type="Proteomes" id="UP000035740">
    <property type="component" value="Unassembled WGS sequence"/>
</dbReference>